<sequence length="423" mass="47757">MISSPGLRKAFPSLNLPKSIVTTLNSPILGIVLWLSTIFMVSQIFIWSLFLFIALSRYVVNKRTFDIRQKWGLYTLLTIALANLGNQLLGGTFILQVSKPPFYIMYIFTFIAALQLNKNDLRFFLWLVCGECLLAIVQFLLGINSFFFQDPNFRSMLWEINLYSGRVIGLSDGIPSMGYKLFVGIILISFLKHKENSAKQNLLGAALLMTVLLLNFHRSSILGTILFLILFSVNNKSKMWIRPTLVSLASYVGLLLLRPLIGPWIISQIGPLGPIESIQHGNNVLVAHSMYSVAYRDEIFSNATNFIKDNLLFGNHSVKYSSYIQSQELVQHAHNSFLQIFATSGVVIGLMYLFFIGIGFKLKRYTLLLPFLVISMTQYGIFWGISFLDIFFLAFVYSDVLDTNSSGRFFNSQAGASAQTQEI</sequence>
<keyword evidence="1" id="KW-0812">Transmembrane</keyword>
<dbReference type="EMBL" id="JANRMI010000004">
    <property type="protein sequence ID" value="MDG0817343.1"/>
    <property type="molecule type" value="Genomic_DNA"/>
</dbReference>
<feature type="transmembrane region" description="Helical" evidence="1">
    <location>
        <begin position="239"/>
        <end position="257"/>
    </location>
</feature>
<feature type="transmembrane region" description="Helical" evidence="1">
    <location>
        <begin position="71"/>
        <end position="94"/>
    </location>
</feature>
<protein>
    <submittedName>
        <fullName evidence="2">O-antigen ligase family protein</fullName>
    </submittedName>
</protein>
<keyword evidence="1" id="KW-1133">Transmembrane helix</keyword>
<dbReference type="RefSeq" id="WP_277578821.1">
    <property type="nucleotide sequence ID" value="NZ_JANRMI010000004.1"/>
</dbReference>
<name>A0ABT6DKF7_9BACT</name>
<feature type="transmembrane region" description="Helical" evidence="1">
    <location>
        <begin position="202"/>
        <end position="233"/>
    </location>
</feature>
<feature type="transmembrane region" description="Helical" evidence="1">
    <location>
        <begin position="31"/>
        <end position="59"/>
    </location>
</feature>
<feature type="transmembrane region" description="Helical" evidence="1">
    <location>
        <begin position="167"/>
        <end position="190"/>
    </location>
</feature>
<keyword evidence="2" id="KW-0436">Ligase</keyword>
<organism evidence="2 3">
    <name type="scientific">Bdellovibrio svalbardensis</name>
    <dbReference type="NCBI Taxonomy" id="2972972"/>
    <lineage>
        <taxon>Bacteria</taxon>
        <taxon>Pseudomonadati</taxon>
        <taxon>Bdellovibrionota</taxon>
        <taxon>Bdellovibrionia</taxon>
        <taxon>Bdellovibrionales</taxon>
        <taxon>Pseudobdellovibrionaceae</taxon>
        <taxon>Bdellovibrio</taxon>
    </lineage>
</organism>
<comment type="caution">
    <text evidence="2">The sequence shown here is derived from an EMBL/GenBank/DDBJ whole genome shotgun (WGS) entry which is preliminary data.</text>
</comment>
<evidence type="ECO:0000256" key="1">
    <source>
        <dbReference type="SAM" id="Phobius"/>
    </source>
</evidence>
<dbReference type="Proteomes" id="UP001152321">
    <property type="component" value="Unassembled WGS sequence"/>
</dbReference>
<feature type="transmembrane region" description="Helical" evidence="1">
    <location>
        <begin position="337"/>
        <end position="360"/>
    </location>
</feature>
<gene>
    <name evidence="2" type="ORF">NWE73_13260</name>
</gene>
<dbReference type="PANTHER" id="PTHR37422:SF13">
    <property type="entry name" value="LIPOPOLYSACCHARIDE BIOSYNTHESIS PROTEIN PA4999-RELATED"/>
    <property type="match status" value="1"/>
</dbReference>
<dbReference type="GO" id="GO:0016874">
    <property type="term" value="F:ligase activity"/>
    <property type="evidence" value="ECO:0007669"/>
    <property type="project" value="UniProtKB-KW"/>
</dbReference>
<evidence type="ECO:0000313" key="3">
    <source>
        <dbReference type="Proteomes" id="UP001152321"/>
    </source>
</evidence>
<keyword evidence="1" id="KW-0472">Membrane</keyword>
<proteinExistence type="predicted"/>
<evidence type="ECO:0000313" key="2">
    <source>
        <dbReference type="EMBL" id="MDG0817343.1"/>
    </source>
</evidence>
<dbReference type="PANTHER" id="PTHR37422">
    <property type="entry name" value="TEICHURONIC ACID BIOSYNTHESIS PROTEIN TUAE"/>
    <property type="match status" value="1"/>
</dbReference>
<dbReference type="InterPro" id="IPR051533">
    <property type="entry name" value="WaaL-like"/>
</dbReference>
<reference evidence="2" key="1">
    <citation type="submission" date="2022-08" db="EMBL/GenBank/DDBJ databases">
        <title>Novel Bdellovibrio Species Isolated from Svalbard: Designation Bdellovibrio svalbardensis.</title>
        <authorList>
            <person name="Mitchell R.J."/>
            <person name="Choi S.Y."/>
        </authorList>
    </citation>
    <scope>NUCLEOTIDE SEQUENCE</scope>
    <source>
        <strain evidence="2">PAP01</strain>
    </source>
</reference>
<accession>A0ABT6DKF7</accession>
<feature type="transmembrane region" description="Helical" evidence="1">
    <location>
        <begin position="123"/>
        <end position="147"/>
    </location>
</feature>
<feature type="transmembrane region" description="Helical" evidence="1">
    <location>
        <begin position="380"/>
        <end position="398"/>
    </location>
</feature>
<keyword evidence="3" id="KW-1185">Reference proteome</keyword>